<comment type="caution">
    <text evidence="5">The sequence shown here is derived from an EMBL/GenBank/DDBJ whole genome shotgun (WGS) entry which is preliminary data.</text>
</comment>
<dbReference type="PANTHER" id="PTHR13504:SF38">
    <property type="entry name" value="FIDO DOMAIN-CONTAINING PROTEIN"/>
    <property type="match status" value="1"/>
</dbReference>
<dbReference type="InterPro" id="IPR036597">
    <property type="entry name" value="Fido-like_dom_sf"/>
</dbReference>
<evidence type="ECO:0000256" key="2">
    <source>
        <dbReference type="PIRSR" id="PIRSR640198-1"/>
    </source>
</evidence>
<keyword evidence="1" id="KW-0067">ATP-binding</keyword>
<dbReference type="Gene3D" id="1.10.3290.10">
    <property type="entry name" value="Fido-like domain"/>
    <property type="match status" value="1"/>
</dbReference>
<evidence type="ECO:0000256" key="3">
    <source>
        <dbReference type="PIRSR" id="PIRSR640198-2"/>
    </source>
</evidence>
<evidence type="ECO:0000259" key="4">
    <source>
        <dbReference type="PROSITE" id="PS51459"/>
    </source>
</evidence>
<dbReference type="AlphaFoldDB" id="K1YCT6"/>
<dbReference type="PROSITE" id="PS51459">
    <property type="entry name" value="FIDO"/>
    <property type="match status" value="1"/>
</dbReference>
<dbReference type="GO" id="GO:0005524">
    <property type="term" value="F:ATP binding"/>
    <property type="evidence" value="ECO:0007669"/>
    <property type="project" value="UniProtKB-KW"/>
</dbReference>
<dbReference type="Pfam" id="PF13784">
    <property type="entry name" value="Fic_N"/>
    <property type="match status" value="1"/>
</dbReference>
<dbReference type="InterPro" id="IPR026287">
    <property type="entry name" value="SoFic-like"/>
</dbReference>
<reference evidence="5" key="1">
    <citation type="journal article" date="2012" name="Science">
        <title>Fermentation, hydrogen, and sulfur metabolism in multiple uncultivated bacterial phyla.</title>
        <authorList>
            <person name="Wrighton K.C."/>
            <person name="Thomas B.C."/>
            <person name="Sharon I."/>
            <person name="Miller C.S."/>
            <person name="Castelle C.J."/>
            <person name="VerBerkmoes N.C."/>
            <person name="Wilkins M.J."/>
            <person name="Hettich R.L."/>
            <person name="Lipton M.S."/>
            <person name="Williams K.H."/>
            <person name="Long P.E."/>
            <person name="Banfield J.F."/>
        </authorList>
    </citation>
    <scope>NUCLEOTIDE SEQUENCE [LARGE SCALE GENOMIC DNA]</scope>
</reference>
<evidence type="ECO:0000256" key="1">
    <source>
        <dbReference type="PIRSR" id="PIRSR038925-1"/>
    </source>
</evidence>
<dbReference type="InterPro" id="IPR040198">
    <property type="entry name" value="Fido_containing"/>
</dbReference>
<dbReference type="InterPro" id="IPR003812">
    <property type="entry name" value="Fido"/>
</dbReference>
<protein>
    <recommendedName>
        <fullName evidence="4">Fido domain-containing protein</fullName>
    </recommendedName>
</protein>
<feature type="binding site" evidence="3">
    <location>
        <begin position="211"/>
        <end position="218"/>
    </location>
    <ligand>
        <name>ATP</name>
        <dbReference type="ChEBI" id="CHEBI:30616"/>
    </ligand>
</feature>
<feature type="binding site" evidence="1">
    <location>
        <begin position="212"/>
        <end position="218"/>
    </location>
    <ligand>
        <name>ATP</name>
        <dbReference type="ChEBI" id="CHEBI:30616"/>
    </ligand>
</feature>
<feature type="domain" description="Fido" evidence="4">
    <location>
        <begin position="121"/>
        <end position="271"/>
    </location>
</feature>
<keyword evidence="1" id="KW-0547">Nucleotide-binding</keyword>
<proteinExistence type="predicted"/>
<dbReference type="SUPFAM" id="SSF140931">
    <property type="entry name" value="Fic-like"/>
    <property type="match status" value="1"/>
</dbReference>
<feature type="active site" evidence="2">
    <location>
        <position position="207"/>
    </location>
</feature>
<dbReference type="PANTHER" id="PTHR13504">
    <property type="entry name" value="FIDO DOMAIN-CONTAINING PROTEIN DDB_G0283145"/>
    <property type="match status" value="1"/>
</dbReference>
<feature type="binding site" evidence="1">
    <location>
        <position position="75"/>
    </location>
    <ligand>
        <name>ATP</name>
        <dbReference type="ChEBI" id="CHEBI:30616"/>
    </ligand>
</feature>
<dbReference type="EMBL" id="AMFJ01034155">
    <property type="protein sequence ID" value="EKD30108.1"/>
    <property type="molecule type" value="Genomic_DNA"/>
</dbReference>
<dbReference type="InterPro" id="IPR025758">
    <property type="entry name" value="Fic/DOC_N"/>
</dbReference>
<organism evidence="5">
    <name type="scientific">uncultured bacterium</name>
    <name type="common">gcode 4</name>
    <dbReference type="NCBI Taxonomy" id="1234023"/>
    <lineage>
        <taxon>Bacteria</taxon>
        <taxon>environmental samples</taxon>
    </lineage>
</organism>
<feature type="binding site" evidence="1">
    <location>
        <position position="207"/>
    </location>
    <ligand>
        <name>ATP</name>
        <dbReference type="ChEBI" id="CHEBI:30616"/>
    </ligand>
</feature>
<accession>K1YCT6</accession>
<name>K1YCT6_9BACT</name>
<feature type="binding site" evidence="3">
    <location>
        <begin position="249"/>
        <end position="250"/>
    </location>
    <ligand>
        <name>ATP</name>
        <dbReference type="ChEBI" id="CHEBI:30616"/>
    </ligand>
</feature>
<gene>
    <name evidence="5" type="ORF">ACD_78C00155G0003</name>
</gene>
<evidence type="ECO:0000313" key="5">
    <source>
        <dbReference type="EMBL" id="EKD30108.1"/>
    </source>
</evidence>
<feature type="binding site" evidence="1">
    <location>
        <position position="249"/>
    </location>
    <ligand>
        <name>ATP</name>
        <dbReference type="ChEBI" id="CHEBI:30616"/>
    </ligand>
</feature>
<sequence length="372" mass="43266">MFRSGTYRQQYKYKSFLPNPINIPYRWEDKRIDTLLSEATLALGELNAYAQLVPDVDFFIRMHVAKEATESSRIEGTRTEIDEAVMSEESISPERRDDWQEVQNYIHALNTSIKELEELPLSWRLLRNTHAILLSWVRGKNKQPGEIRVSQNWIGGANLESAFFIPPHPNDLNPLLSDIEKFWHNETLDMPPLIKIALSHYQFETLHPFLDGNGRLGRLLIILQLVEQGILSKPAFHLSDFFERNRTAYYDSLTLIRTRNDIEQWLRFFLSWVVETAKKSVSTLSKIVELRQWYEQKIASTGRKAKNLAILVRAMYAKPIVTLSDATKLLETTPATANSTIKELVKIGILKETTGYSRNRMYEMVEYLQLFR</sequence>
<dbReference type="Pfam" id="PF02661">
    <property type="entry name" value="Fic"/>
    <property type="match status" value="1"/>
</dbReference>
<dbReference type="PIRSF" id="PIRSF038925">
    <property type="entry name" value="AMP-prot_trans"/>
    <property type="match status" value="1"/>
</dbReference>